<protein>
    <submittedName>
        <fullName evidence="10">Metal-dependent transcriptional regulator</fullName>
    </submittedName>
</protein>
<dbReference type="Pfam" id="PF01325">
    <property type="entry name" value="Fe_dep_repress"/>
    <property type="match status" value="1"/>
</dbReference>
<keyword evidence="7" id="KW-0804">Transcription</keyword>
<proteinExistence type="inferred from homology"/>
<dbReference type="InterPro" id="IPR050536">
    <property type="entry name" value="DtxR_MntR_Metal-Reg"/>
</dbReference>
<evidence type="ECO:0000256" key="5">
    <source>
        <dbReference type="ARBA" id="ARBA00023015"/>
    </source>
</evidence>
<evidence type="ECO:0000259" key="8">
    <source>
        <dbReference type="PROSITE" id="PS50944"/>
    </source>
</evidence>
<dbReference type="SMART" id="SM00529">
    <property type="entry name" value="HTH_DTXR"/>
    <property type="match status" value="1"/>
</dbReference>
<dbReference type="GO" id="GO:0046914">
    <property type="term" value="F:transition metal ion binding"/>
    <property type="evidence" value="ECO:0007669"/>
    <property type="project" value="InterPro"/>
</dbReference>
<dbReference type="InterPro" id="IPR001367">
    <property type="entry name" value="Fe_dep_repressor"/>
</dbReference>
<dbReference type="SMART" id="SM00899">
    <property type="entry name" value="FeoA"/>
    <property type="match status" value="1"/>
</dbReference>
<comment type="subunit">
    <text evidence="3">Homodimer.</text>
</comment>
<evidence type="ECO:0000259" key="9">
    <source>
        <dbReference type="PROSITE" id="PS51071"/>
    </source>
</evidence>
<keyword evidence="6" id="KW-0238">DNA-binding</keyword>
<reference evidence="10 11" key="1">
    <citation type="journal article" date="2019" name="Nat. Microbiol.">
        <title>Wide diversity of methane and short-chain alkane metabolisms in uncultured archaea.</title>
        <authorList>
            <person name="Borrel G."/>
            <person name="Adam P.S."/>
            <person name="McKay L.J."/>
            <person name="Chen L.X."/>
            <person name="Sierra-Garcia I.N."/>
            <person name="Sieber C.M."/>
            <person name="Letourneur Q."/>
            <person name="Ghozlane A."/>
            <person name="Andersen G.L."/>
            <person name="Li W.J."/>
            <person name="Hallam S.J."/>
            <person name="Muyzer G."/>
            <person name="de Oliveira V.M."/>
            <person name="Inskeep W.P."/>
            <person name="Banfield J.F."/>
            <person name="Gribaldo S."/>
        </authorList>
    </citation>
    <scope>NUCLEOTIDE SEQUENCE [LARGE SCALE GENOMIC DNA]</scope>
    <source>
        <strain evidence="10">NM1a</strain>
    </source>
</reference>
<dbReference type="SUPFAM" id="SSF50037">
    <property type="entry name" value="C-terminal domain of transcriptional repressors"/>
    <property type="match status" value="1"/>
</dbReference>
<dbReference type="SUPFAM" id="SSF46785">
    <property type="entry name" value="Winged helix' DNA-binding domain"/>
    <property type="match status" value="1"/>
</dbReference>
<dbReference type="PROSITE" id="PS51071">
    <property type="entry name" value="HTH_RPIR"/>
    <property type="match status" value="1"/>
</dbReference>
<organism evidence="10 11">
    <name type="scientific">Methanoliparum thermophilum</name>
    <dbReference type="NCBI Taxonomy" id="2491083"/>
    <lineage>
        <taxon>Archaea</taxon>
        <taxon>Methanobacteriati</taxon>
        <taxon>Methanobacteriota</taxon>
        <taxon>Candidatus Methanoliparia</taxon>
        <taxon>Candidatus Methanoliparales</taxon>
        <taxon>Candidatus Methanoliparaceae</taxon>
        <taxon>Candidatus Methanoliparum</taxon>
    </lineage>
</organism>
<comment type="caution">
    <text evidence="10">The sequence shown here is derived from an EMBL/GenBank/DDBJ whole genome shotgun (WGS) entry which is preliminary data.</text>
</comment>
<dbReference type="InterPro" id="IPR000281">
    <property type="entry name" value="HTH_RpiR"/>
</dbReference>
<feature type="domain" description="HTH dtxR-type" evidence="8">
    <location>
        <begin position="1"/>
        <end position="63"/>
    </location>
</feature>
<dbReference type="PANTHER" id="PTHR33238">
    <property type="entry name" value="IRON (METAL) DEPENDENT REPRESSOR, DTXR FAMILY"/>
    <property type="match status" value="1"/>
</dbReference>
<dbReference type="InterPro" id="IPR038157">
    <property type="entry name" value="FeoA_core_dom"/>
</dbReference>
<dbReference type="InterPro" id="IPR007167">
    <property type="entry name" value="Fe-transptr_FeoA-like"/>
</dbReference>
<dbReference type="Proteomes" id="UP000317158">
    <property type="component" value="Unassembled WGS sequence"/>
</dbReference>
<dbReference type="GO" id="GO:0046983">
    <property type="term" value="F:protein dimerization activity"/>
    <property type="evidence" value="ECO:0007669"/>
    <property type="project" value="InterPro"/>
</dbReference>
<evidence type="ECO:0000256" key="7">
    <source>
        <dbReference type="ARBA" id="ARBA00023163"/>
    </source>
</evidence>
<dbReference type="Gene3D" id="1.10.60.10">
    <property type="entry name" value="Iron dependent repressor, metal binding and dimerisation domain"/>
    <property type="match status" value="1"/>
</dbReference>
<dbReference type="InterPro" id="IPR008988">
    <property type="entry name" value="Transcriptional_repressor_C"/>
</dbReference>
<dbReference type="InterPro" id="IPR022689">
    <property type="entry name" value="Iron_dep_repressor"/>
</dbReference>
<name>A0A520KTL9_METT2</name>
<dbReference type="AlphaFoldDB" id="A0A520KTL9"/>
<evidence type="ECO:0000256" key="2">
    <source>
        <dbReference type="ARBA" id="ARBA00007871"/>
    </source>
</evidence>
<dbReference type="GO" id="GO:0005737">
    <property type="term" value="C:cytoplasm"/>
    <property type="evidence" value="ECO:0007669"/>
    <property type="project" value="UniProtKB-SubCell"/>
</dbReference>
<evidence type="ECO:0000256" key="6">
    <source>
        <dbReference type="ARBA" id="ARBA00023125"/>
    </source>
</evidence>
<evidence type="ECO:0000256" key="4">
    <source>
        <dbReference type="ARBA" id="ARBA00023004"/>
    </source>
</evidence>
<dbReference type="Pfam" id="PF04023">
    <property type="entry name" value="FeoA"/>
    <property type="match status" value="1"/>
</dbReference>
<sequence length="216" mass="24627">MLSKSEEEYLEAMYDLMEEGERLSTKNISERLDVSMASTSEMVKKLSKKGFLDYKRYKNIELTNKGFKKAKELKRKHRLLETFLSTILKRKEIHNEACELEHAISRESTDALCKYLSCPTECPDGKTIPKCDDKNCDDCFTSMLDSLEIGQKAKIIDFLCGKKAKMRLNELGLVPGNYIEVINKISTGPVKIKVKQSEIAIGKGLAKKILVKKDYE</sequence>
<dbReference type="GO" id="GO:0003700">
    <property type="term" value="F:DNA-binding transcription factor activity"/>
    <property type="evidence" value="ECO:0007669"/>
    <property type="project" value="InterPro"/>
</dbReference>
<keyword evidence="4" id="KW-0408">Iron</keyword>
<dbReference type="PROSITE" id="PS50944">
    <property type="entry name" value="HTH_DTXR"/>
    <property type="match status" value="1"/>
</dbReference>
<feature type="domain" description="HTH rpiR-type" evidence="9">
    <location>
        <begin position="1"/>
        <end position="65"/>
    </location>
</feature>
<comment type="similarity">
    <text evidence="2">Belongs to the DtxR/MntR family.</text>
</comment>
<dbReference type="InterPro" id="IPR022687">
    <property type="entry name" value="HTH_DTXR"/>
</dbReference>
<evidence type="ECO:0000256" key="3">
    <source>
        <dbReference type="ARBA" id="ARBA00011738"/>
    </source>
</evidence>
<evidence type="ECO:0000256" key="1">
    <source>
        <dbReference type="ARBA" id="ARBA00004496"/>
    </source>
</evidence>
<dbReference type="GO" id="GO:0003677">
    <property type="term" value="F:DNA binding"/>
    <property type="evidence" value="ECO:0007669"/>
    <property type="project" value="UniProtKB-KW"/>
</dbReference>
<dbReference type="PANTHER" id="PTHR33238:SF7">
    <property type="entry name" value="IRON-DEPENDENT TRANSCRIPTIONAL REGULATOR"/>
    <property type="match status" value="1"/>
</dbReference>
<keyword evidence="5" id="KW-0805">Transcription regulation</keyword>
<dbReference type="Gene3D" id="1.10.10.10">
    <property type="entry name" value="Winged helix-like DNA-binding domain superfamily/Winged helix DNA-binding domain"/>
    <property type="match status" value="1"/>
</dbReference>
<dbReference type="SUPFAM" id="SSF47979">
    <property type="entry name" value="Iron-dependent repressor protein, dimerization domain"/>
    <property type="match status" value="1"/>
</dbReference>
<dbReference type="Pfam" id="PF02742">
    <property type="entry name" value="Fe_dep_repr_C"/>
    <property type="match status" value="1"/>
</dbReference>
<dbReference type="InterPro" id="IPR036390">
    <property type="entry name" value="WH_DNA-bd_sf"/>
</dbReference>
<dbReference type="Gene3D" id="2.30.30.90">
    <property type="match status" value="1"/>
</dbReference>
<gene>
    <name evidence="10" type="ORF">EF806_00640</name>
</gene>
<evidence type="ECO:0000313" key="11">
    <source>
        <dbReference type="Proteomes" id="UP000317158"/>
    </source>
</evidence>
<evidence type="ECO:0000313" key="10">
    <source>
        <dbReference type="EMBL" id="RZN65434.1"/>
    </source>
</evidence>
<comment type="subcellular location">
    <subcellularLocation>
        <location evidence="1">Cytoplasm</location>
    </subcellularLocation>
</comment>
<dbReference type="InterPro" id="IPR036388">
    <property type="entry name" value="WH-like_DNA-bd_sf"/>
</dbReference>
<accession>A0A520KTL9</accession>
<dbReference type="EMBL" id="RXIF01000002">
    <property type="protein sequence ID" value="RZN65434.1"/>
    <property type="molecule type" value="Genomic_DNA"/>
</dbReference>
<dbReference type="InterPro" id="IPR036421">
    <property type="entry name" value="Fe_dep_repressor_sf"/>
</dbReference>